<dbReference type="Proteomes" id="UP000235672">
    <property type="component" value="Unassembled WGS sequence"/>
</dbReference>
<dbReference type="EMBL" id="KZ613475">
    <property type="protein sequence ID" value="PMD23260.1"/>
    <property type="molecule type" value="Genomic_DNA"/>
</dbReference>
<proteinExistence type="predicted"/>
<keyword evidence="2" id="KW-1185">Reference proteome</keyword>
<evidence type="ECO:0000313" key="2">
    <source>
        <dbReference type="Proteomes" id="UP000235672"/>
    </source>
</evidence>
<dbReference type="OrthoDB" id="3554585at2759"/>
<evidence type="ECO:0000313" key="1">
    <source>
        <dbReference type="EMBL" id="PMD23260.1"/>
    </source>
</evidence>
<sequence>MDHPKFSGCELCTEQSCCVTHGGEGLDPNDPEQKQFEGRTATSVRLEQDEIKQAIEMSKMESKMDFEYEQEKGPFCCSGTGKGRMKHDVRASAAWIPDEKHPIIHDFVAALNADDIVYKIGALTPEEKKAIKTVIKANVREDWEDVGTYLFVKSSEITDNPVKSYTCFARLDTPQRFENLGERGYVAFHCRQHRKFIRVGCHTIKWSKNAKWAQWENKALDELMGHPQKPVNDFGQEPITFPGIFGL</sequence>
<protein>
    <submittedName>
        <fullName evidence="1">Uncharacterized protein</fullName>
    </submittedName>
</protein>
<accession>A0A2J6QAF0</accession>
<organism evidence="1 2">
    <name type="scientific">Hyaloscypha hepaticicola</name>
    <dbReference type="NCBI Taxonomy" id="2082293"/>
    <lineage>
        <taxon>Eukaryota</taxon>
        <taxon>Fungi</taxon>
        <taxon>Dikarya</taxon>
        <taxon>Ascomycota</taxon>
        <taxon>Pezizomycotina</taxon>
        <taxon>Leotiomycetes</taxon>
        <taxon>Helotiales</taxon>
        <taxon>Hyaloscyphaceae</taxon>
        <taxon>Hyaloscypha</taxon>
    </lineage>
</organism>
<dbReference type="AlphaFoldDB" id="A0A2J6QAF0"/>
<name>A0A2J6QAF0_9HELO</name>
<gene>
    <name evidence="1" type="ORF">NA56DRAFT_687587</name>
</gene>
<reference evidence="1 2" key="1">
    <citation type="submission" date="2016-05" db="EMBL/GenBank/DDBJ databases">
        <title>A degradative enzymes factory behind the ericoid mycorrhizal symbiosis.</title>
        <authorList>
            <consortium name="DOE Joint Genome Institute"/>
            <person name="Martino E."/>
            <person name="Morin E."/>
            <person name="Grelet G."/>
            <person name="Kuo A."/>
            <person name="Kohler A."/>
            <person name="Daghino S."/>
            <person name="Barry K."/>
            <person name="Choi C."/>
            <person name="Cichocki N."/>
            <person name="Clum A."/>
            <person name="Copeland A."/>
            <person name="Hainaut M."/>
            <person name="Haridas S."/>
            <person name="Labutti K."/>
            <person name="Lindquist E."/>
            <person name="Lipzen A."/>
            <person name="Khouja H.-R."/>
            <person name="Murat C."/>
            <person name="Ohm R."/>
            <person name="Olson A."/>
            <person name="Spatafora J."/>
            <person name="Veneault-Fourrey C."/>
            <person name="Henrissat B."/>
            <person name="Grigoriev I."/>
            <person name="Martin F."/>
            <person name="Perotto S."/>
        </authorList>
    </citation>
    <scope>NUCLEOTIDE SEQUENCE [LARGE SCALE GENOMIC DNA]</scope>
    <source>
        <strain evidence="1 2">UAMH 7357</strain>
    </source>
</reference>